<reference evidence="1 2" key="1">
    <citation type="submission" date="2016-03" db="EMBL/GenBank/DDBJ databases">
        <title>EvidentialGene: Evidence-directed Construction of Genes on Genomes.</title>
        <authorList>
            <person name="Gilbert D.G."/>
            <person name="Choi J.-H."/>
            <person name="Mockaitis K."/>
            <person name="Colbourne J."/>
            <person name="Pfrender M."/>
        </authorList>
    </citation>
    <scope>NUCLEOTIDE SEQUENCE [LARGE SCALE GENOMIC DNA]</scope>
    <source>
        <strain evidence="1 2">Xinb3</strain>
        <tissue evidence="1">Complete organism</tissue>
    </source>
</reference>
<dbReference type="Proteomes" id="UP000076858">
    <property type="component" value="Unassembled WGS sequence"/>
</dbReference>
<name>A0A162C535_9CRUS</name>
<sequence length="177" mass="19340">MITFTDSRQGTARMAATLQRDSERNSLRSAVYRSLAAVQTPTNNIAPDLLQQIRMLKAMNNPQLATTIELLEQQVAAESAPKVITFEALAKQLAMHDMDIWRWALSYYREINPVQFEAWQQPGDAGPCLGAVSQARSCERSAGPGAQSYPDERGGVAAAAQAHARLRGARDVLSGIQ</sequence>
<evidence type="ECO:0000313" key="1">
    <source>
        <dbReference type="EMBL" id="KZS01011.1"/>
    </source>
</evidence>
<keyword evidence="2" id="KW-1185">Reference proteome</keyword>
<organism evidence="1 2">
    <name type="scientific">Daphnia magna</name>
    <dbReference type="NCBI Taxonomy" id="35525"/>
    <lineage>
        <taxon>Eukaryota</taxon>
        <taxon>Metazoa</taxon>
        <taxon>Ecdysozoa</taxon>
        <taxon>Arthropoda</taxon>
        <taxon>Crustacea</taxon>
        <taxon>Branchiopoda</taxon>
        <taxon>Diplostraca</taxon>
        <taxon>Cladocera</taxon>
        <taxon>Anomopoda</taxon>
        <taxon>Daphniidae</taxon>
        <taxon>Daphnia</taxon>
    </lineage>
</organism>
<dbReference type="AlphaFoldDB" id="A0A162C535"/>
<gene>
    <name evidence="1" type="ORF">APZ42_002460</name>
</gene>
<evidence type="ECO:0000313" key="2">
    <source>
        <dbReference type="Proteomes" id="UP000076858"/>
    </source>
</evidence>
<comment type="caution">
    <text evidence="1">The sequence shown here is derived from an EMBL/GenBank/DDBJ whole genome shotgun (WGS) entry which is preliminary data.</text>
</comment>
<proteinExistence type="predicted"/>
<dbReference type="EMBL" id="LRGB01007861">
    <property type="protein sequence ID" value="KZS01011.1"/>
    <property type="molecule type" value="Genomic_DNA"/>
</dbReference>
<accession>A0A162C535</accession>
<protein>
    <submittedName>
        <fullName evidence="1">Uncharacterized protein</fullName>
    </submittedName>
</protein>